<feature type="transmembrane region" description="Helical" evidence="1">
    <location>
        <begin position="269"/>
        <end position="287"/>
    </location>
</feature>
<keyword evidence="1" id="KW-1133">Transmembrane helix</keyword>
<dbReference type="GeneID" id="31367969"/>
<comment type="caution">
    <text evidence="2">The sequence shown here is derived from an EMBL/GenBank/DDBJ whole genome shotgun (WGS) entry which is preliminary data.</text>
</comment>
<keyword evidence="1" id="KW-0472">Membrane</keyword>
<evidence type="ECO:0008006" key="4">
    <source>
        <dbReference type="Google" id="ProtNLM"/>
    </source>
</evidence>
<protein>
    <recommendedName>
        <fullName evidence="4">Transmembrane protein</fullName>
    </recommendedName>
</protein>
<reference evidence="2 3" key="1">
    <citation type="journal article" date="2011" name="Genome Res.">
        <title>Phylogeny-wide analysis of social amoeba genomes highlights ancient origins for complex intercellular communication.</title>
        <authorList>
            <person name="Heidel A.J."/>
            <person name="Lawal H.M."/>
            <person name="Felder M."/>
            <person name="Schilde C."/>
            <person name="Helps N.R."/>
            <person name="Tunggal B."/>
            <person name="Rivero F."/>
            <person name="John U."/>
            <person name="Schleicher M."/>
            <person name="Eichinger L."/>
            <person name="Platzer M."/>
            <person name="Noegel A.A."/>
            <person name="Schaap P."/>
            <person name="Gloeckner G."/>
        </authorList>
    </citation>
    <scope>NUCLEOTIDE SEQUENCE [LARGE SCALE GENOMIC DNA]</scope>
    <source>
        <strain evidence="3">ATCC 26659 / Pp 5 / PN500</strain>
    </source>
</reference>
<dbReference type="AlphaFoldDB" id="D3BMS9"/>
<evidence type="ECO:0000313" key="3">
    <source>
        <dbReference type="Proteomes" id="UP000001396"/>
    </source>
</evidence>
<evidence type="ECO:0000256" key="1">
    <source>
        <dbReference type="SAM" id="Phobius"/>
    </source>
</evidence>
<feature type="transmembrane region" description="Helical" evidence="1">
    <location>
        <begin position="325"/>
        <end position="344"/>
    </location>
</feature>
<dbReference type="Proteomes" id="UP000001396">
    <property type="component" value="Unassembled WGS sequence"/>
</dbReference>
<feature type="transmembrane region" description="Helical" evidence="1">
    <location>
        <begin position="224"/>
        <end position="248"/>
    </location>
</feature>
<dbReference type="InParanoid" id="D3BMS9"/>
<name>D3BMS9_HETP5</name>
<feature type="transmembrane region" description="Helical" evidence="1">
    <location>
        <begin position="41"/>
        <end position="63"/>
    </location>
</feature>
<sequence>MTIRTDSKNSIHSNRIIEDESDSDIESVKETKRRRRPFQKIGITFLGVAIIFSLLLVTVPAALLNHVNTFVDGVLFRALFAAFVACLFICLCSIYYLGGENQAWEDPEGNDLNLSFQNITVILGIVIEFVQLFSFSFNQLSPFLGSEELRNLNYLAIPYEPGKVFRVIGESYTSNFIARNEQRYYSILWFLVNTMYLPVMSTMFGGVDCTFQSDNNIVSWDSDPSLTCLRGIHIVFIVCSMVALVVYYPAASFAQSQTQNISDIKFKPTVVFIFAQGKVLLAAMAVFATSYIYVYLAAVIVVNIVFLGINVILEPCIVEWVNRMRTVFFSFCCISTICSWLALIPNIKDFVPMILMIFGWVAFAVVYSMLYYFEINLGISEKIFSLIRVKETPRKPPPELNKSSSHINQNL</sequence>
<feature type="transmembrane region" description="Helical" evidence="1">
    <location>
        <begin position="184"/>
        <end position="204"/>
    </location>
</feature>
<gene>
    <name evidence="2" type="ORF">PPL_12502</name>
</gene>
<feature type="transmembrane region" description="Helical" evidence="1">
    <location>
        <begin position="75"/>
        <end position="97"/>
    </location>
</feature>
<feature type="transmembrane region" description="Helical" evidence="1">
    <location>
        <begin position="293"/>
        <end position="313"/>
    </location>
</feature>
<dbReference type="RefSeq" id="XP_020429420.1">
    <property type="nucleotide sequence ID" value="XM_020583233.1"/>
</dbReference>
<accession>D3BMS9</accession>
<evidence type="ECO:0000313" key="2">
    <source>
        <dbReference type="EMBL" id="EFA77291.1"/>
    </source>
</evidence>
<dbReference type="EMBL" id="ADBJ01000043">
    <property type="protein sequence ID" value="EFA77291.1"/>
    <property type="molecule type" value="Genomic_DNA"/>
</dbReference>
<organism evidence="2 3">
    <name type="scientific">Heterostelium pallidum (strain ATCC 26659 / Pp 5 / PN500)</name>
    <name type="common">Cellular slime mold</name>
    <name type="synonym">Polysphondylium pallidum</name>
    <dbReference type="NCBI Taxonomy" id="670386"/>
    <lineage>
        <taxon>Eukaryota</taxon>
        <taxon>Amoebozoa</taxon>
        <taxon>Evosea</taxon>
        <taxon>Eumycetozoa</taxon>
        <taxon>Dictyostelia</taxon>
        <taxon>Acytosteliales</taxon>
        <taxon>Acytosteliaceae</taxon>
        <taxon>Heterostelium</taxon>
    </lineage>
</organism>
<dbReference type="OMA" id="WFLVNTM"/>
<proteinExistence type="predicted"/>
<keyword evidence="1" id="KW-0812">Transmembrane</keyword>
<keyword evidence="3" id="KW-1185">Reference proteome</keyword>
<feature type="transmembrane region" description="Helical" evidence="1">
    <location>
        <begin position="350"/>
        <end position="373"/>
    </location>
</feature>